<protein>
    <recommendedName>
        <fullName evidence="4">DNA-directed RNA polymerase</fullName>
        <ecNumber evidence="4">2.7.7.6</ecNumber>
    </recommendedName>
    <alternativeName>
        <fullName evidence="10">PEP</fullName>
    </alternativeName>
</protein>
<dbReference type="InterPro" id="IPR007642">
    <property type="entry name" value="RNA_pol_Rpb2_2"/>
</dbReference>
<keyword evidence="6" id="KW-0808">Transferase</keyword>
<evidence type="ECO:0000256" key="10">
    <source>
        <dbReference type="ARBA" id="ARBA00032782"/>
    </source>
</evidence>
<dbReference type="SUPFAM" id="SSF64484">
    <property type="entry name" value="beta and beta-prime subunits of DNA dependent RNA-polymerase"/>
    <property type="match status" value="1"/>
</dbReference>
<dbReference type="GO" id="GO:0006351">
    <property type="term" value="P:DNA-templated transcription"/>
    <property type="evidence" value="ECO:0007669"/>
    <property type="project" value="InterPro"/>
</dbReference>
<dbReference type="EMBL" id="MH591103">
    <property type="protein sequence ID" value="AYC64799.1"/>
    <property type="molecule type" value="Genomic_DNA"/>
</dbReference>
<evidence type="ECO:0000256" key="6">
    <source>
        <dbReference type="ARBA" id="ARBA00022679"/>
    </source>
</evidence>
<evidence type="ECO:0000256" key="5">
    <source>
        <dbReference type="ARBA" id="ARBA00022478"/>
    </source>
</evidence>
<evidence type="ECO:0000256" key="3">
    <source>
        <dbReference type="ARBA" id="ARBA00006835"/>
    </source>
</evidence>
<feature type="domain" description="RNA polymerase Rpb2" evidence="14">
    <location>
        <begin position="507"/>
        <end position="574"/>
    </location>
</feature>
<evidence type="ECO:0000256" key="4">
    <source>
        <dbReference type="ARBA" id="ARBA00012418"/>
    </source>
</evidence>
<dbReference type="InterPro" id="IPR007645">
    <property type="entry name" value="RNA_pol_Rpb2_3"/>
</dbReference>
<keyword evidence="15" id="KW-0150">Chloroplast</keyword>
<dbReference type="GO" id="GO:0003899">
    <property type="term" value="F:DNA-directed RNA polymerase activity"/>
    <property type="evidence" value="ECO:0007669"/>
    <property type="project" value="UniProtKB-EC"/>
</dbReference>
<reference evidence="15" key="2">
    <citation type="journal article" date="2019" name="Mol. Phylogenet. Evol.">
        <title>Reassessment of the classification of bryopsidales (chlorophyta) based on chloroplast phylogenomic analyses.</title>
        <authorList>
            <person name="Cremen M.C."/>
            <person name="Leliaert F."/>
            <person name="West J."/>
            <person name="Lam D.W."/>
            <person name="Shimada S."/>
            <person name="Lopez-Bautista J.M."/>
            <person name="Verbruggen H."/>
        </authorList>
    </citation>
    <scope>NUCLEOTIDE SEQUENCE</scope>
</reference>
<gene>
    <name evidence="15" type="primary">rpoBa</name>
</gene>
<evidence type="ECO:0000259" key="14">
    <source>
        <dbReference type="Pfam" id="PF04565"/>
    </source>
</evidence>
<dbReference type="GO" id="GO:0000428">
    <property type="term" value="C:DNA-directed RNA polymerase complex"/>
    <property type="evidence" value="ECO:0007669"/>
    <property type="project" value="UniProtKB-KW"/>
</dbReference>
<dbReference type="Gene3D" id="3.90.1100.10">
    <property type="match status" value="3"/>
</dbReference>
<dbReference type="InterPro" id="IPR042107">
    <property type="entry name" value="DNA-dir_RNA_pol_bsu_ext_1_sf"/>
</dbReference>
<evidence type="ECO:0000256" key="1">
    <source>
        <dbReference type="ARBA" id="ARBA00004026"/>
    </source>
</evidence>
<comment type="function">
    <text evidence="1">DNA-dependent RNA polymerase catalyzes the transcription of DNA into RNA using the four ribonucleoside triphosphates as substrates.</text>
</comment>
<name>A0A386AZC8_9CHLO</name>
<dbReference type="Pfam" id="PF04561">
    <property type="entry name" value="RNA_pol_Rpb2_2"/>
    <property type="match status" value="1"/>
</dbReference>
<organism evidence="15">
    <name type="scientific">Boodleopsis pusilla</name>
    <dbReference type="NCBI Taxonomy" id="381415"/>
    <lineage>
        <taxon>Eukaryota</taxon>
        <taxon>Viridiplantae</taxon>
        <taxon>Chlorophyta</taxon>
        <taxon>core chlorophytes</taxon>
        <taxon>Ulvophyceae</taxon>
        <taxon>TCBD clade</taxon>
        <taxon>Bryopsidales</taxon>
        <taxon>Halimedineae</taxon>
        <taxon>Halimedaceae</taxon>
        <taxon>Rhipileae</taxon>
        <taxon>Boodleopsis</taxon>
    </lineage>
</organism>
<evidence type="ECO:0000256" key="12">
    <source>
        <dbReference type="RuleBase" id="RU000434"/>
    </source>
</evidence>
<dbReference type="AlphaFoldDB" id="A0A386AZC8"/>
<comment type="catalytic activity">
    <reaction evidence="11">
        <text>RNA(n) + a ribonucleoside 5'-triphosphate = RNA(n+1) + diphosphate</text>
        <dbReference type="Rhea" id="RHEA:21248"/>
        <dbReference type="Rhea" id="RHEA-COMP:14527"/>
        <dbReference type="Rhea" id="RHEA-COMP:17342"/>
        <dbReference type="ChEBI" id="CHEBI:33019"/>
        <dbReference type="ChEBI" id="CHEBI:61557"/>
        <dbReference type="ChEBI" id="CHEBI:140395"/>
        <dbReference type="EC" id="2.7.7.6"/>
    </reaction>
</comment>
<dbReference type="Gene3D" id="3.90.1110.10">
    <property type="entry name" value="RNA polymerase Rpb2, domain 2"/>
    <property type="match status" value="2"/>
</dbReference>
<dbReference type="EC" id="2.7.7.6" evidence="4"/>
<dbReference type="GO" id="GO:0003677">
    <property type="term" value="F:DNA binding"/>
    <property type="evidence" value="ECO:0007669"/>
    <property type="project" value="InterPro"/>
</dbReference>
<geneLocation type="chloroplast" evidence="15"/>
<evidence type="ECO:0000256" key="8">
    <source>
        <dbReference type="ARBA" id="ARBA00023163"/>
    </source>
</evidence>
<reference evidence="15" key="1">
    <citation type="submission" date="2018-07" db="EMBL/GenBank/DDBJ databases">
        <authorList>
            <person name="Quirk P.G."/>
            <person name="Krulwich T.A."/>
        </authorList>
    </citation>
    <scope>NUCLEOTIDE SEQUENCE</scope>
</reference>
<evidence type="ECO:0000256" key="9">
    <source>
        <dbReference type="ARBA" id="ARBA00026088"/>
    </source>
</evidence>
<comment type="subunit">
    <text evidence="9">In plastids the minimal PEP RNA polymerase catalytic core is composed of four subunits: alpha, beta, beta', and beta''. When a (nuclear-encoded) sigma factor is associated with the core the holoenzyme is formed, which can initiate transcription.</text>
</comment>
<evidence type="ECO:0000256" key="11">
    <source>
        <dbReference type="ARBA" id="ARBA00048552"/>
    </source>
</evidence>
<dbReference type="GeneID" id="38278641"/>
<dbReference type="InterPro" id="IPR015712">
    <property type="entry name" value="DNA-dir_RNA_pol_su2"/>
</dbReference>
<keyword evidence="15" id="KW-0934">Plastid</keyword>
<feature type="domain" description="RNA polymerase Rpb2" evidence="13">
    <location>
        <begin position="350"/>
        <end position="406"/>
    </location>
</feature>
<comment type="similarity">
    <text evidence="3 12">Belongs to the RNA polymerase beta chain family.</text>
</comment>
<dbReference type="RefSeq" id="YP_009518875.1">
    <property type="nucleotide sequence ID" value="NC_039520.1"/>
</dbReference>
<comment type="subcellular location">
    <subcellularLocation>
        <location evidence="2">Plastid</location>
    </subcellularLocation>
</comment>
<sequence length="788" mass="92574">MFFLFYKFLFFVSDFLEIQRRSFHKFINFQLGDELAKIPSFSLAQTRSRKPKKIFFPNPSFLKLSLFDFSYRSLIQIKKILPKPFFLKKKEKRKMCFVYQDFRYIHPTFTIEESILLSKTYCCQFYVPIQLNNVTQWILLGSLPLLTRRGHFIINGTPRVVINQIVRRPGIYFHRNPQFFYAEIISERGPWIRLEIDKKEKIWVSLASQKRGLTRMSLSFFFQSFYPKYIDLLDSETTINAFKHSQKRLNNFEPRYHILGGSPLAFFIHIFKKKLSTLSRMHFFNFGLFITYRRSPYFKHFSKHVFHLNVLTKSRKGPKSKHRVAGVIDPEKVVHLLLASSSKSANVHFYLGKNGRLRLNKKLGLSLQTRSLTPLDFLMIRHLLFQQCHDQKNLLFDDIDHLKNRKFKTIGDLLQNQLAIGLQRFKKLLKNTKFPQSSFPSISSLKKKKISSLLRDKHWPSARKKPKKSKRVLKNRKLFSVLKFSLLKNQPINSVFKEFFHSHQLSQYLDQSNPLAEITHKRRLSCLGSGGINRETASMEIRGIHPSYYGRICPIETPEGKNAGLVNSLTNMTEMYPNGLLKTPYAEIYKQHEQNHRKLVFLSIDHQDNYNISLNRHLPKFKNISVSRLKIVNFQKCRSSSIDFIASHSQQFLSIATTCIPFIEHDDANRALMGSNMQRQALSLLSCEQPYVTTVNAYRVIADLKDIPTSSMSGLVLYMSQQKMCFYFPRKMGQKKKAFFPLSLNGLFFQEFEQYFGYFQRDVSVMSLKPPMHQNIRFFKGTVPIDFH</sequence>
<evidence type="ECO:0000259" key="13">
    <source>
        <dbReference type="Pfam" id="PF04561"/>
    </source>
</evidence>
<dbReference type="Gene3D" id="2.40.50.100">
    <property type="match status" value="1"/>
</dbReference>
<accession>A0A386AZC8</accession>
<dbReference type="GO" id="GO:0032549">
    <property type="term" value="F:ribonucleoside binding"/>
    <property type="evidence" value="ECO:0007669"/>
    <property type="project" value="InterPro"/>
</dbReference>
<keyword evidence="8" id="KW-0804">Transcription</keyword>
<evidence type="ECO:0000256" key="7">
    <source>
        <dbReference type="ARBA" id="ARBA00022695"/>
    </source>
</evidence>
<keyword evidence="5" id="KW-0240">DNA-directed RNA polymerase</keyword>
<proteinExistence type="inferred from homology"/>
<dbReference type="Gene3D" id="2.30.150.10">
    <property type="entry name" value="DNA-directed RNA polymerase, beta subunit, external 1 domain"/>
    <property type="match status" value="1"/>
</dbReference>
<dbReference type="PANTHER" id="PTHR20856">
    <property type="entry name" value="DNA-DIRECTED RNA POLYMERASE I SUBUNIT 2"/>
    <property type="match status" value="1"/>
</dbReference>
<dbReference type="InterPro" id="IPR037034">
    <property type="entry name" value="RNA_pol_Rpb2_2_sf"/>
</dbReference>
<evidence type="ECO:0000256" key="2">
    <source>
        <dbReference type="ARBA" id="ARBA00004474"/>
    </source>
</evidence>
<keyword evidence="7" id="KW-0548">Nucleotidyltransferase</keyword>
<evidence type="ECO:0000313" key="15">
    <source>
        <dbReference type="EMBL" id="AYC64799.1"/>
    </source>
</evidence>
<dbReference type="Pfam" id="PF04565">
    <property type="entry name" value="RNA_pol_Rpb2_3"/>
    <property type="match status" value="1"/>
</dbReference>